<keyword evidence="1" id="KW-0813">Transport</keyword>
<organism evidence="5 6">
    <name type="scientific">Salinibacillus aidingensis</name>
    <dbReference type="NCBI Taxonomy" id="237684"/>
    <lineage>
        <taxon>Bacteria</taxon>
        <taxon>Bacillati</taxon>
        <taxon>Bacillota</taxon>
        <taxon>Bacilli</taxon>
        <taxon>Bacillales</taxon>
        <taxon>Bacillaceae</taxon>
        <taxon>Salinibacillus</taxon>
    </lineage>
</organism>
<dbReference type="Proteomes" id="UP001500880">
    <property type="component" value="Unassembled WGS sequence"/>
</dbReference>
<gene>
    <name evidence="5" type="ORF">GCM10008986_25760</name>
</gene>
<accession>A0ABP3LDQ5</accession>
<name>A0ABP3LDQ5_9BACI</name>
<dbReference type="PROSITE" id="PS50893">
    <property type="entry name" value="ABC_TRANSPORTER_2"/>
    <property type="match status" value="1"/>
</dbReference>
<evidence type="ECO:0000313" key="5">
    <source>
        <dbReference type="EMBL" id="GAA0497607.1"/>
    </source>
</evidence>
<dbReference type="InterPro" id="IPR003593">
    <property type="entry name" value="AAA+_ATPase"/>
</dbReference>
<dbReference type="InterPro" id="IPR051782">
    <property type="entry name" value="ABC_Transporter_VariousFunc"/>
</dbReference>
<feature type="domain" description="ABC transporter" evidence="4">
    <location>
        <begin position="5"/>
        <end position="231"/>
    </location>
</feature>
<dbReference type="EMBL" id="BAAADO010000005">
    <property type="protein sequence ID" value="GAA0497607.1"/>
    <property type="molecule type" value="Genomic_DNA"/>
</dbReference>
<evidence type="ECO:0000256" key="1">
    <source>
        <dbReference type="ARBA" id="ARBA00022448"/>
    </source>
</evidence>
<dbReference type="InterPro" id="IPR003439">
    <property type="entry name" value="ABC_transporter-like_ATP-bd"/>
</dbReference>
<dbReference type="SUPFAM" id="SSF52540">
    <property type="entry name" value="P-loop containing nucleoside triphosphate hydrolases"/>
    <property type="match status" value="1"/>
</dbReference>
<reference evidence="6" key="1">
    <citation type="journal article" date="2019" name="Int. J. Syst. Evol. Microbiol.">
        <title>The Global Catalogue of Microorganisms (GCM) 10K type strain sequencing project: providing services to taxonomists for standard genome sequencing and annotation.</title>
        <authorList>
            <consortium name="The Broad Institute Genomics Platform"/>
            <consortium name="The Broad Institute Genome Sequencing Center for Infectious Disease"/>
            <person name="Wu L."/>
            <person name="Ma J."/>
        </authorList>
    </citation>
    <scope>NUCLEOTIDE SEQUENCE [LARGE SCALE GENOMIC DNA]</scope>
    <source>
        <strain evidence="6">JCM 12389</strain>
    </source>
</reference>
<evidence type="ECO:0000256" key="3">
    <source>
        <dbReference type="ARBA" id="ARBA00022840"/>
    </source>
</evidence>
<dbReference type="CDD" id="cd03230">
    <property type="entry name" value="ABC_DR_subfamily_A"/>
    <property type="match status" value="1"/>
</dbReference>
<dbReference type="Pfam" id="PF00005">
    <property type="entry name" value="ABC_tran"/>
    <property type="match status" value="1"/>
</dbReference>
<dbReference type="GO" id="GO:0005524">
    <property type="term" value="F:ATP binding"/>
    <property type="evidence" value="ECO:0007669"/>
    <property type="project" value="UniProtKB-KW"/>
</dbReference>
<comment type="caution">
    <text evidence="5">The sequence shown here is derived from an EMBL/GenBank/DDBJ whole genome shotgun (WGS) entry which is preliminary data.</text>
</comment>
<dbReference type="PANTHER" id="PTHR42939">
    <property type="entry name" value="ABC TRANSPORTER ATP-BINDING PROTEIN ALBC-RELATED"/>
    <property type="match status" value="1"/>
</dbReference>
<keyword evidence="6" id="KW-1185">Reference proteome</keyword>
<keyword evidence="3 5" id="KW-0067">ATP-binding</keyword>
<sequence length="283" mass="31739">MVDLLEIRNIRKSFGNNVVLKDMTFNVPPGAIVGFIGDNGAGKSTTIKTVLGLVSHDTGTVKIFDEENINIHPEKKEMIGVVFDAMNLPAHLTIKQLNNVLKKLYNTWDQNHFYQLIHSFHLPMDKKVNEFSRGMSMKLSIAVALSHHAKLLLLDEATGGLDPSSREEVLEEIINFVKYGDKGVLLSSHIMSDIEKVASHLVFIKEGEVLLSEEKDKVIENYAIVDVHENQLPVLNKNIVVAKRNHGSHFSVLVSDRKELPEGIDSKNFSMDELSVFLTRSEK</sequence>
<dbReference type="PANTHER" id="PTHR42939:SF3">
    <property type="entry name" value="ABC TRANSPORTER ATP-BINDING COMPONENT"/>
    <property type="match status" value="1"/>
</dbReference>
<evidence type="ECO:0000259" key="4">
    <source>
        <dbReference type="PROSITE" id="PS50893"/>
    </source>
</evidence>
<dbReference type="RefSeq" id="WP_343841780.1">
    <property type="nucleotide sequence ID" value="NZ_BAAADO010000005.1"/>
</dbReference>
<dbReference type="Gene3D" id="3.40.50.300">
    <property type="entry name" value="P-loop containing nucleotide triphosphate hydrolases"/>
    <property type="match status" value="1"/>
</dbReference>
<protein>
    <submittedName>
        <fullName evidence="5">ABC transporter ATP-binding protein</fullName>
    </submittedName>
</protein>
<proteinExistence type="predicted"/>
<keyword evidence="2" id="KW-0547">Nucleotide-binding</keyword>
<evidence type="ECO:0000256" key="2">
    <source>
        <dbReference type="ARBA" id="ARBA00022741"/>
    </source>
</evidence>
<dbReference type="SMART" id="SM00382">
    <property type="entry name" value="AAA"/>
    <property type="match status" value="1"/>
</dbReference>
<dbReference type="InterPro" id="IPR027417">
    <property type="entry name" value="P-loop_NTPase"/>
</dbReference>
<evidence type="ECO:0000313" key="6">
    <source>
        <dbReference type="Proteomes" id="UP001500880"/>
    </source>
</evidence>